<dbReference type="Proteomes" id="UP000185657">
    <property type="component" value="Unassembled WGS sequence"/>
</dbReference>
<protein>
    <submittedName>
        <fullName evidence="5">AraC family transcriptional regulator</fullName>
    </submittedName>
</protein>
<dbReference type="PROSITE" id="PS01124">
    <property type="entry name" value="HTH_ARAC_FAMILY_2"/>
    <property type="match status" value="1"/>
</dbReference>
<evidence type="ECO:0000313" key="8">
    <source>
        <dbReference type="Proteomes" id="UP000185680"/>
    </source>
</evidence>
<keyword evidence="7" id="KW-1185">Reference proteome</keyword>
<dbReference type="Pfam" id="PF12833">
    <property type="entry name" value="HTH_18"/>
    <property type="match status" value="1"/>
</dbReference>
<reference evidence="6 7" key="1">
    <citation type="submission" date="2016-02" db="EMBL/GenBank/DDBJ databases">
        <title>Draft genome sequence of Hydrogenophaga sp. LPB0072.</title>
        <authorList>
            <person name="Shin S.-K."/>
            <person name="Yi H."/>
        </authorList>
    </citation>
    <scope>NUCLEOTIDE SEQUENCE [LARGE SCALE GENOMIC DNA]</scope>
    <source>
        <strain evidence="6 7">LPB0072</strain>
    </source>
</reference>
<dbReference type="AlphaFoldDB" id="A0A163CCG6"/>
<reference evidence="5 8" key="2">
    <citation type="submission" date="2016-10" db="EMBL/GenBank/DDBJ databases">
        <title>Hydorgenophaga sp. LPB0072 isolated from gastropod.</title>
        <authorList>
            <person name="Kim E."/>
            <person name="Yi H."/>
        </authorList>
    </citation>
    <scope>NUCLEOTIDE SEQUENCE [LARGE SCALE GENOMIC DNA]</scope>
    <source>
        <strain evidence="5 8">LPB0072</strain>
    </source>
</reference>
<dbReference type="STRING" id="1763535.LPB072_04730"/>
<evidence type="ECO:0000313" key="7">
    <source>
        <dbReference type="Proteomes" id="UP000185657"/>
    </source>
</evidence>
<evidence type="ECO:0000256" key="2">
    <source>
        <dbReference type="ARBA" id="ARBA00023125"/>
    </source>
</evidence>
<evidence type="ECO:0000256" key="3">
    <source>
        <dbReference type="ARBA" id="ARBA00023163"/>
    </source>
</evidence>
<dbReference type="SMART" id="SM00342">
    <property type="entry name" value="HTH_ARAC"/>
    <property type="match status" value="1"/>
</dbReference>
<evidence type="ECO:0000313" key="6">
    <source>
        <dbReference type="EMBL" id="OAD41206.1"/>
    </source>
</evidence>
<dbReference type="RefSeq" id="WP_066092272.1">
    <property type="nucleotide sequence ID" value="NZ_CP017476.1"/>
</dbReference>
<evidence type="ECO:0000313" key="5">
    <source>
        <dbReference type="EMBL" id="AOW12258.1"/>
    </source>
</evidence>
<dbReference type="InterPro" id="IPR018062">
    <property type="entry name" value="HTH_AraC-typ_CS"/>
</dbReference>
<dbReference type="PROSITE" id="PS00041">
    <property type="entry name" value="HTH_ARAC_FAMILY_1"/>
    <property type="match status" value="1"/>
</dbReference>
<accession>A0A163CCG6</accession>
<proteinExistence type="predicted"/>
<dbReference type="PANTHER" id="PTHR46796:SF7">
    <property type="entry name" value="ARAC FAMILY TRANSCRIPTIONAL REGULATOR"/>
    <property type="match status" value="1"/>
</dbReference>
<keyword evidence="2" id="KW-0238">DNA-binding</keyword>
<dbReference type="PRINTS" id="PR00032">
    <property type="entry name" value="HTHARAC"/>
</dbReference>
<dbReference type="OrthoDB" id="9789899at2"/>
<evidence type="ECO:0000256" key="1">
    <source>
        <dbReference type="ARBA" id="ARBA00023015"/>
    </source>
</evidence>
<organism evidence="5 8">
    <name type="scientific">Hydrogenophaga crassostreae</name>
    <dbReference type="NCBI Taxonomy" id="1763535"/>
    <lineage>
        <taxon>Bacteria</taxon>
        <taxon>Pseudomonadati</taxon>
        <taxon>Pseudomonadota</taxon>
        <taxon>Betaproteobacteria</taxon>
        <taxon>Burkholderiales</taxon>
        <taxon>Comamonadaceae</taxon>
        <taxon>Hydrogenophaga</taxon>
    </lineage>
</organism>
<dbReference type="Gene3D" id="1.10.10.60">
    <property type="entry name" value="Homeodomain-like"/>
    <property type="match status" value="2"/>
</dbReference>
<dbReference type="InterPro" id="IPR032783">
    <property type="entry name" value="AraC_lig"/>
</dbReference>
<dbReference type="EMBL" id="CP017476">
    <property type="protein sequence ID" value="AOW12258.1"/>
    <property type="molecule type" value="Genomic_DNA"/>
</dbReference>
<feature type="domain" description="HTH araC/xylS-type" evidence="4">
    <location>
        <begin position="199"/>
        <end position="300"/>
    </location>
</feature>
<dbReference type="Gene3D" id="2.60.120.10">
    <property type="entry name" value="Jelly Rolls"/>
    <property type="match status" value="1"/>
</dbReference>
<dbReference type="InterPro" id="IPR011051">
    <property type="entry name" value="RmlC_Cupin_sf"/>
</dbReference>
<keyword evidence="1" id="KW-0805">Transcription regulation</keyword>
<dbReference type="InterPro" id="IPR009057">
    <property type="entry name" value="Homeodomain-like_sf"/>
</dbReference>
<name>A0A163CCG6_9BURK</name>
<dbReference type="Pfam" id="PF12852">
    <property type="entry name" value="Cupin_6"/>
    <property type="match status" value="1"/>
</dbReference>
<dbReference type="InterPro" id="IPR050204">
    <property type="entry name" value="AraC_XylS_family_regulators"/>
</dbReference>
<dbReference type="GO" id="GO:0003700">
    <property type="term" value="F:DNA-binding transcription factor activity"/>
    <property type="evidence" value="ECO:0007669"/>
    <property type="project" value="InterPro"/>
</dbReference>
<dbReference type="KEGG" id="hyl:LPB072_04730"/>
<dbReference type="GO" id="GO:0043565">
    <property type="term" value="F:sequence-specific DNA binding"/>
    <property type="evidence" value="ECO:0007669"/>
    <property type="project" value="InterPro"/>
</dbReference>
<dbReference type="SUPFAM" id="SSF46689">
    <property type="entry name" value="Homeodomain-like"/>
    <property type="match status" value="2"/>
</dbReference>
<dbReference type="InterPro" id="IPR020449">
    <property type="entry name" value="Tscrpt_reg_AraC-type_HTH"/>
</dbReference>
<evidence type="ECO:0000259" key="4">
    <source>
        <dbReference type="PROSITE" id="PS01124"/>
    </source>
</evidence>
<keyword evidence="3" id="KW-0804">Transcription</keyword>
<gene>
    <name evidence="5" type="ORF">LPB072_04730</name>
    <name evidence="6" type="ORF">LPB72_14980</name>
</gene>
<sequence>MDPLSDVLALLKPRSSVSAGFDAGGEWAVQFDRHVGVKCYAVVSGQCWLQVEGIVEPLALKPGDCFLLPGGRPFRLTNDLGLTPIDARTLFPPANPGGVVTLNGGGDFFLVGSRFALAGHHTDFLLGLLPPVVHIHRKLDRAAMRWCVEHMMQELRDGHPGGHLMAQHLAHMMLVQALRSHMAQGLQGGVGWLFALSDPKIGVAIKAMHAEPALGWTLQVLAEKVGMSRSIFAQRFRETVGTSPMAYLTHWRMLLAGDKLATSSESISTVALALGYGSESAFSTAFKRVMGSSPRQYSRKAQLVQPRVPIVADS</sequence>
<dbReference type="SUPFAM" id="SSF51182">
    <property type="entry name" value="RmlC-like cupins"/>
    <property type="match status" value="1"/>
</dbReference>
<dbReference type="EMBL" id="LVWD01000026">
    <property type="protein sequence ID" value="OAD41206.1"/>
    <property type="molecule type" value="Genomic_DNA"/>
</dbReference>
<dbReference type="Proteomes" id="UP000185680">
    <property type="component" value="Chromosome"/>
</dbReference>
<dbReference type="PANTHER" id="PTHR46796">
    <property type="entry name" value="HTH-TYPE TRANSCRIPTIONAL ACTIVATOR RHAS-RELATED"/>
    <property type="match status" value="1"/>
</dbReference>
<dbReference type="InterPro" id="IPR014710">
    <property type="entry name" value="RmlC-like_jellyroll"/>
</dbReference>
<dbReference type="InterPro" id="IPR018060">
    <property type="entry name" value="HTH_AraC"/>
</dbReference>